<dbReference type="AlphaFoldDB" id="A0A0F9J468"/>
<dbReference type="EMBL" id="LAZR01017365">
    <property type="protein sequence ID" value="KKM00721.1"/>
    <property type="molecule type" value="Genomic_DNA"/>
</dbReference>
<feature type="non-terminal residue" evidence="1">
    <location>
        <position position="1"/>
    </location>
</feature>
<evidence type="ECO:0000313" key="1">
    <source>
        <dbReference type="EMBL" id="KKM00721.1"/>
    </source>
</evidence>
<sequence length="88" mass="9846">LAEDYSKAATSDCVISICQTVKEKAGSMARLFVAKNRDEEDGITVLIAQGLQFGQFVSESLQIRRSDYDQYKEDLDEALANRPKGRSR</sequence>
<name>A0A0F9J468_9ZZZZ</name>
<organism evidence="1">
    <name type="scientific">marine sediment metagenome</name>
    <dbReference type="NCBI Taxonomy" id="412755"/>
    <lineage>
        <taxon>unclassified sequences</taxon>
        <taxon>metagenomes</taxon>
        <taxon>ecological metagenomes</taxon>
    </lineage>
</organism>
<reference evidence="1" key="1">
    <citation type="journal article" date="2015" name="Nature">
        <title>Complex archaea that bridge the gap between prokaryotes and eukaryotes.</title>
        <authorList>
            <person name="Spang A."/>
            <person name="Saw J.H."/>
            <person name="Jorgensen S.L."/>
            <person name="Zaremba-Niedzwiedzka K."/>
            <person name="Martijn J."/>
            <person name="Lind A.E."/>
            <person name="van Eijk R."/>
            <person name="Schleper C."/>
            <person name="Guy L."/>
            <person name="Ettema T.J."/>
        </authorList>
    </citation>
    <scope>NUCLEOTIDE SEQUENCE</scope>
</reference>
<accession>A0A0F9J468</accession>
<gene>
    <name evidence="1" type="ORF">LCGC14_1801570</name>
</gene>
<protein>
    <submittedName>
        <fullName evidence="1">Uncharacterized protein</fullName>
    </submittedName>
</protein>
<comment type="caution">
    <text evidence="1">The sequence shown here is derived from an EMBL/GenBank/DDBJ whole genome shotgun (WGS) entry which is preliminary data.</text>
</comment>
<proteinExistence type="predicted"/>